<dbReference type="PROSITE" id="PS50157">
    <property type="entry name" value="ZINC_FINGER_C2H2_2"/>
    <property type="match status" value="13"/>
</dbReference>
<reference evidence="15" key="1">
    <citation type="submission" date="2025-08" db="UniProtKB">
        <authorList>
            <consortium name="Ensembl"/>
        </authorList>
    </citation>
    <scope>IDENTIFICATION</scope>
</reference>
<keyword evidence="11" id="KW-0539">Nucleus</keyword>
<feature type="domain" description="C2H2-type" evidence="14">
    <location>
        <begin position="613"/>
        <end position="640"/>
    </location>
</feature>
<comment type="subcellular location">
    <subcellularLocation>
        <location evidence="2">Nucleus</location>
    </subcellularLocation>
</comment>
<dbReference type="Pfam" id="PF13912">
    <property type="entry name" value="zf-C2H2_6"/>
    <property type="match status" value="2"/>
</dbReference>
<evidence type="ECO:0000256" key="7">
    <source>
        <dbReference type="ARBA" id="ARBA00022833"/>
    </source>
</evidence>
<evidence type="ECO:0000256" key="9">
    <source>
        <dbReference type="ARBA" id="ARBA00023125"/>
    </source>
</evidence>
<accession>A0A8C4QPY9</accession>
<evidence type="ECO:0000256" key="2">
    <source>
        <dbReference type="ARBA" id="ARBA00004123"/>
    </source>
</evidence>
<evidence type="ECO:0000256" key="8">
    <source>
        <dbReference type="ARBA" id="ARBA00023015"/>
    </source>
</evidence>
<dbReference type="GeneTree" id="ENSGT00940000157046"/>
<feature type="domain" description="C2H2-type" evidence="14">
    <location>
        <begin position="305"/>
        <end position="332"/>
    </location>
</feature>
<dbReference type="InterPro" id="IPR036236">
    <property type="entry name" value="Znf_C2H2_sf"/>
</dbReference>
<keyword evidence="16" id="KW-1185">Reference proteome</keyword>
<keyword evidence="9" id="KW-0238">DNA-binding</keyword>
<evidence type="ECO:0000256" key="4">
    <source>
        <dbReference type="ARBA" id="ARBA00022723"/>
    </source>
</evidence>
<dbReference type="Pfam" id="PF00096">
    <property type="entry name" value="zf-C2H2"/>
    <property type="match status" value="8"/>
</dbReference>
<dbReference type="GO" id="GO:0031519">
    <property type="term" value="C:PcG protein complex"/>
    <property type="evidence" value="ECO:0007669"/>
    <property type="project" value="TreeGrafter"/>
</dbReference>
<sequence>MDNFLEWLQSEGLRKETAQAVINNLGIENQKVIRACIESDSLQTELLSLAKEKFPFAMYADFCKFVKSFLKPQVVQLAGSSLLGSLFVNLETVIRELCSFCQKFPLMHSPLTCFGSQNMHLENVHGFCGIGLSDECTLHLHDDPLKPKSGDLEERANFQIDAPQNLWNTSVLIKETDDDASTQESSSASPLVDTGEDDPINMEYSQHNNDSCISEALKYVSVKEESEDVHLPHGSTSCSDTEQSRSNIGQIRPRSSLGLKMGFFKQQSQEHSLPLKYECISGPHNTKLNVKLNKQKQVLKREMDYKCDMCRMEFATPKNVKIHMRIHTGECSYKCSICGKNFISKQRLNRHSTTHTGERPHKCSVCDKAFSDKRSLKKHLKIHLGVRPHKCSICDKAFIYKHRLITHSTIHTGGRAHKCSVCDKGFSQKCELKMHMRIHTGERPYKCSICDKNFTSKQRLNRHSITHTGERPHKCSVCDKAFPTKYDLTMHMKKHTGEGLYKCSICDKDFIFKHSLIIHSTIHTGEHRHKCSVCDKTFSQKGILKVHMRTHTGERPFKCSVCGKDFSKKVRLKEHIRIHTGERPCKCSVCGKAFTRESGLKMHMMIHTGVRPYKCSVCDKGFISKQKLNFHGITHTRERPHKCSICDESFSQKGSLKKHMRIHTTKRRTPQIPRNRKRSPGTTQKDA</sequence>
<protein>
    <recommendedName>
        <fullName evidence="14">C2H2-type domain-containing protein</fullName>
    </recommendedName>
</protein>
<keyword evidence="6 12" id="KW-0863">Zinc-finger</keyword>
<dbReference type="FunFam" id="3.30.160.60:FF:000446">
    <property type="entry name" value="Zinc finger protein"/>
    <property type="match status" value="1"/>
</dbReference>
<dbReference type="GO" id="GO:0000981">
    <property type="term" value="F:DNA-binding transcription factor activity, RNA polymerase II-specific"/>
    <property type="evidence" value="ECO:0007669"/>
    <property type="project" value="TreeGrafter"/>
</dbReference>
<dbReference type="AlphaFoldDB" id="A0A8C4QPY9"/>
<keyword evidence="4" id="KW-0479">Metal-binding</keyword>
<feature type="domain" description="C2H2-type" evidence="14">
    <location>
        <begin position="557"/>
        <end position="584"/>
    </location>
</feature>
<feature type="compositionally biased region" description="Basic residues" evidence="13">
    <location>
        <begin position="655"/>
        <end position="679"/>
    </location>
</feature>
<dbReference type="FunFam" id="3.30.160.60:FF:002343">
    <property type="entry name" value="Zinc finger protein 33A"/>
    <property type="match status" value="2"/>
</dbReference>
<name>A0A8C4QPY9_EPTBU</name>
<keyword evidence="5" id="KW-0677">Repeat</keyword>
<evidence type="ECO:0000256" key="1">
    <source>
        <dbReference type="ARBA" id="ARBA00003767"/>
    </source>
</evidence>
<dbReference type="SUPFAM" id="SSF57667">
    <property type="entry name" value="beta-beta-alpha zinc fingers"/>
    <property type="match status" value="7"/>
</dbReference>
<comment type="similarity">
    <text evidence="3">Belongs to the krueppel C2H2-type zinc-finger protein family.</text>
</comment>
<dbReference type="Pfam" id="PF13894">
    <property type="entry name" value="zf-C2H2_4"/>
    <property type="match status" value="2"/>
</dbReference>
<organism evidence="15 16">
    <name type="scientific">Eptatretus burgeri</name>
    <name type="common">Inshore hagfish</name>
    <dbReference type="NCBI Taxonomy" id="7764"/>
    <lineage>
        <taxon>Eukaryota</taxon>
        <taxon>Metazoa</taxon>
        <taxon>Chordata</taxon>
        <taxon>Craniata</taxon>
        <taxon>Vertebrata</taxon>
        <taxon>Cyclostomata</taxon>
        <taxon>Myxini</taxon>
        <taxon>Myxiniformes</taxon>
        <taxon>Myxinidae</taxon>
        <taxon>Eptatretinae</taxon>
        <taxon>Eptatretus</taxon>
    </lineage>
</organism>
<dbReference type="InterPro" id="IPR013087">
    <property type="entry name" value="Znf_C2H2_type"/>
</dbReference>
<evidence type="ECO:0000256" key="5">
    <source>
        <dbReference type="ARBA" id="ARBA00022737"/>
    </source>
</evidence>
<dbReference type="GO" id="GO:0000978">
    <property type="term" value="F:RNA polymerase II cis-regulatory region sequence-specific DNA binding"/>
    <property type="evidence" value="ECO:0007669"/>
    <property type="project" value="TreeGrafter"/>
</dbReference>
<dbReference type="GO" id="GO:0005667">
    <property type="term" value="C:transcription regulator complex"/>
    <property type="evidence" value="ECO:0007669"/>
    <property type="project" value="TreeGrafter"/>
</dbReference>
<feature type="domain" description="C2H2-type" evidence="14">
    <location>
        <begin position="361"/>
        <end position="388"/>
    </location>
</feature>
<proteinExistence type="inferred from homology"/>
<feature type="domain" description="C2H2-type" evidence="14">
    <location>
        <begin position="389"/>
        <end position="416"/>
    </location>
</feature>
<dbReference type="Proteomes" id="UP000694388">
    <property type="component" value="Unplaced"/>
</dbReference>
<dbReference type="PANTHER" id="PTHR14003:SF23">
    <property type="entry name" value="ZINC FINGER PROTEIN 143"/>
    <property type="match status" value="1"/>
</dbReference>
<keyword evidence="10" id="KW-0804">Transcription</keyword>
<feature type="domain" description="C2H2-type" evidence="14">
    <location>
        <begin position="585"/>
        <end position="612"/>
    </location>
</feature>
<evidence type="ECO:0000313" key="16">
    <source>
        <dbReference type="Proteomes" id="UP000694388"/>
    </source>
</evidence>
<feature type="domain" description="C2H2-type" evidence="14">
    <location>
        <begin position="445"/>
        <end position="472"/>
    </location>
</feature>
<dbReference type="FunFam" id="3.30.160.60:FF:000303">
    <property type="entry name" value="Zinc finger protein 41"/>
    <property type="match status" value="1"/>
</dbReference>
<dbReference type="FunFam" id="3.30.160.60:FF:000358">
    <property type="entry name" value="zinc finger protein 24"/>
    <property type="match status" value="1"/>
</dbReference>
<evidence type="ECO:0000256" key="10">
    <source>
        <dbReference type="ARBA" id="ARBA00023163"/>
    </source>
</evidence>
<dbReference type="GO" id="GO:0000785">
    <property type="term" value="C:chromatin"/>
    <property type="evidence" value="ECO:0007669"/>
    <property type="project" value="TreeGrafter"/>
</dbReference>
<feature type="region of interest" description="Disordered" evidence="13">
    <location>
        <begin position="654"/>
        <end position="687"/>
    </location>
</feature>
<comment type="function">
    <text evidence="1">May be involved in transcriptional regulation.</text>
</comment>
<dbReference type="PROSITE" id="PS00028">
    <property type="entry name" value="ZINC_FINGER_C2H2_1"/>
    <property type="match status" value="13"/>
</dbReference>
<evidence type="ECO:0000256" key="11">
    <source>
        <dbReference type="ARBA" id="ARBA00023242"/>
    </source>
</evidence>
<feature type="domain" description="C2H2-type" evidence="14">
    <location>
        <begin position="417"/>
        <end position="444"/>
    </location>
</feature>
<dbReference type="GO" id="GO:0008270">
    <property type="term" value="F:zinc ion binding"/>
    <property type="evidence" value="ECO:0007669"/>
    <property type="project" value="UniProtKB-KW"/>
</dbReference>
<evidence type="ECO:0000256" key="13">
    <source>
        <dbReference type="SAM" id="MobiDB-lite"/>
    </source>
</evidence>
<keyword evidence="8" id="KW-0805">Transcription regulation</keyword>
<dbReference type="Gene3D" id="3.30.160.60">
    <property type="entry name" value="Classic Zinc Finger"/>
    <property type="match status" value="13"/>
</dbReference>
<dbReference type="FunFam" id="3.30.160.60:FF:001289">
    <property type="entry name" value="Zinc finger protein 574"/>
    <property type="match status" value="1"/>
</dbReference>
<dbReference type="SMART" id="SM00355">
    <property type="entry name" value="ZnF_C2H2"/>
    <property type="match status" value="13"/>
</dbReference>
<dbReference type="FunFam" id="3.30.160.60:FF:000226">
    <property type="entry name" value="Zinc finger protein 236 variant"/>
    <property type="match status" value="1"/>
</dbReference>
<evidence type="ECO:0000256" key="12">
    <source>
        <dbReference type="PROSITE-ProRule" id="PRU00042"/>
    </source>
</evidence>
<feature type="domain" description="C2H2-type" evidence="14">
    <location>
        <begin position="641"/>
        <end position="668"/>
    </location>
</feature>
<evidence type="ECO:0000313" key="15">
    <source>
        <dbReference type="Ensembl" id="ENSEBUP00000018854.1"/>
    </source>
</evidence>
<feature type="region of interest" description="Disordered" evidence="13">
    <location>
        <begin position="177"/>
        <end position="198"/>
    </location>
</feature>
<feature type="domain" description="C2H2-type" evidence="14">
    <location>
        <begin position="529"/>
        <end position="556"/>
    </location>
</feature>
<dbReference type="PANTHER" id="PTHR14003">
    <property type="entry name" value="TRANSCRIPTIONAL REPRESSOR PROTEIN YY"/>
    <property type="match status" value="1"/>
</dbReference>
<dbReference type="FunFam" id="3.30.160.60:FF:000624">
    <property type="entry name" value="zinc finger protein 697"/>
    <property type="match status" value="3"/>
</dbReference>
<keyword evidence="7" id="KW-0862">Zinc</keyword>
<evidence type="ECO:0000256" key="6">
    <source>
        <dbReference type="ARBA" id="ARBA00022771"/>
    </source>
</evidence>
<reference evidence="15" key="2">
    <citation type="submission" date="2025-09" db="UniProtKB">
        <authorList>
            <consortium name="Ensembl"/>
        </authorList>
    </citation>
    <scope>IDENTIFICATION</scope>
</reference>
<dbReference type="FunFam" id="3.30.160.60:FF:001480">
    <property type="entry name" value="Si:cabz01071911.3"/>
    <property type="match status" value="1"/>
</dbReference>
<dbReference type="FunFam" id="3.30.160.60:FF:000072">
    <property type="entry name" value="zinc finger protein 143 isoform X1"/>
    <property type="match status" value="1"/>
</dbReference>
<dbReference type="OMA" id="IMDELMM"/>
<feature type="domain" description="C2H2-type" evidence="14">
    <location>
        <begin position="501"/>
        <end position="528"/>
    </location>
</feature>
<evidence type="ECO:0000259" key="14">
    <source>
        <dbReference type="PROSITE" id="PS50157"/>
    </source>
</evidence>
<evidence type="ECO:0000256" key="3">
    <source>
        <dbReference type="ARBA" id="ARBA00006991"/>
    </source>
</evidence>
<feature type="domain" description="C2H2-type" evidence="14">
    <location>
        <begin position="473"/>
        <end position="500"/>
    </location>
</feature>
<dbReference type="Ensembl" id="ENSEBUT00000019430.1">
    <property type="protein sequence ID" value="ENSEBUP00000018854.1"/>
    <property type="gene ID" value="ENSEBUG00000011764.1"/>
</dbReference>
<feature type="domain" description="C2H2-type" evidence="14">
    <location>
        <begin position="333"/>
        <end position="360"/>
    </location>
</feature>